<protein>
    <recommendedName>
        <fullName evidence="1">PDZ domain-containing protein</fullName>
    </recommendedName>
</protein>
<proteinExistence type="predicted"/>
<accession>A0A645HJ75</accession>
<dbReference type="Gene3D" id="2.30.42.10">
    <property type="match status" value="1"/>
</dbReference>
<dbReference type="InterPro" id="IPR041489">
    <property type="entry name" value="PDZ_6"/>
</dbReference>
<organism evidence="2">
    <name type="scientific">bioreactor metagenome</name>
    <dbReference type="NCBI Taxonomy" id="1076179"/>
    <lineage>
        <taxon>unclassified sequences</taxon>
        <taxon>metagenomes</taxon>
        <taxon>ecological metagenomes</taxon>
    </lineage>
</organism>
<dbReference type="AlphaFoldDB" id="A0A645HJ75"/>
<dbReference type="Pfam" id="PF17820">
    <property type="entry name" value="PDZ_6"/>
    <property type="match status" value="1"/>
</dbReference>
<sequence>MEVKSVSKGKFQEAGIKPGFVIVKINNQAIRSTDDIESVFDAAINTSDQFKVLNIAGIYPNGKVTYYAINLAD</sequence>
<name>A0A645HJ75_9ZZZZ</name>
<comment type="caution">
    <text evidence="2">The sequence shown here is derived from an EMBL/GenBank/DDBJ whole genome shotgun (WGS) entry which is preliminary data.</text>
</comment>
<dbReference type="EMBL" id="VSSQ01093357">
    <property type="protein sequence ID" value="MPN38249.1"/>
    <property type="molecule type" value="Genomic_DNA"/>
</dbReference>
<evidence type="ECO:0000259" key="1">
    <source>
        <dbReference type="Pfam" id="PF17820"/>
    </source>
</evidence>
<dbReference type="SUPFAM" id="SSF50156">
    <property type="entry name" value="PDZ domain-like"/>
    <property type="match status" value="1"/>
</dbReference>
<reference evidence="2" key="1">
    <citation type="submission" date="2019-08" db="EMBL/GenBank/DDBJ databases">
        <authorList>
            <person name="Kucharzyk K."/>
            <person name="Murdoch R.W."/>
            <person name="Higgins S."/>
            <person name="Loffler F."/>
        </authorList>
    </citation>
    <scope>NUCLEOTIDE SEQUENCE</scope>
</reference>
<dbReference type="InterPro" id="IPR036034">
    <property type="entry name" value="PDZ_sf"/>
</dbReference>
<feature type="domain" description="PDZ" evidence="1">
    <location>
        <begin position="3"/>
        <end position="42"/>
    </location>
</feature>
<evidence type="ECO:0000313" key="2">
    <source>
        <dbReference type="EMBL" id="MPN38249.1"/>
    </source>
</evidence>
<gene>
    <name evidence="2" type="ORF">SDC9_185773</name>
</gene>